<keyword evidence="8" id="KW-1185">Reference proteome</keyword>
<sequence length="131" mass="13467">MAKLSTDELLEAFKELTLLELSEFVKKFEETFEVTAAAPVAVAAAPAAGGGAAAADAGEEQSEFDVILESAGDKKIGVIKVVREIVSGLGLKEAKDLVDGAPKPLLEKVDKAAAEDAKAKLEAAGATVTLK</sequence>
<comment type="function">
    <text evidence="4">Forms part of the ribosomal stalk which helps the ribosome interact with GTP-bound translation factors. Is thus essential for accurate translation.</text>
</comment>
<dbReference type="Gene3D" id="1.20.5.710">
    <property type="entry name" value="Single helix bin"/>
    <property type="match status" value="1"/>
</dbReference>
<dbReference type="GO" id="GO:0003729">
    <property type="term" value="F:mRNA binding"/>
    <property type="evidence" value="ECO:0007669"/>
    <property type="project" value="TreeGrafter"/>
</dbReference>
<protein>
    <recommendedName>
        <fullName evidence="4">Large ribosomal subunit protein bL12</fullName>
    </recommendedName>
</protein>
<dbReference type="GO" id="GO:0022625">
    <property type="term" value="C:cytosolic large ribosomal subunit"/>
    <property type="evidence" value="ECO:0007669"/>
    <property type="project" value="TreeGrafter"/>
</dbReference>
<dbReference type="Pfam" id="PF16320">
    <property type="entry name" value="Ribosomal_L12_N"/>
    <property type="match status" value="1"/>
</dbReference>
<dbReference type="PANTHER" id="PTHR45987">
    <property type="entry name" value="39S RIBOSOMAL PROTEIN L12"/>
    <property type="match status" value="1"/>
</dbReference>
<dbReference type="FunFam" id="1.20.5.710:FF:000005">
    <property type="entry name" value="50S ribosomal protein L7/L12"/>
    <property type="match status" value="1"/>
</dbReference>
<accession>A0A5N5UQ93</accession>
<dbReference type="NCBIfam" id="TIGR00855">
    <property type="entry name" value="L12"/>
    <property type="match status" value="1"/>
</dbReference>
<dbReference type="AlphaFoldDB" id="A0A5N5UQ93"/>
<comment type="subunit">
    <text evidence="4">Homodimer. Part of the ribosomal stalk of the 50S ribosomal subunit. Forms a multimeric L10(L12)X complex, where L10 forms an elongated spine to which 2 to 4 L12 dimers bind in a sequential fashion. Binds GTP-bound translation factors.</text>
</comment>
<dbReference type="Pfam" id="PF00542">
    <property type="entry name" value="Ribosomal_L12"/>
    <property type="match status" value="1"/>
</dbReference>
<keyword evidence="2 4" id="KW-0689">Ribosomal protein</keyword>
<feature type="domain" description="Large ribosomal subunit protein bL12 oligomerization" evidence="6">
    <location>
        <begin position="6"/>
        <end position="52"/>
    </location>
</feature>
<dbReference type="PANTHER" id="PTHR45987:SF4">
    <property type="entry name" value="LARGE RIBOSOMAL SUBUNIT PROTEIN BL12M"/>
    <property type="match status" value="1"/>
</dbReference>
<dbReference type="EMBL" id="ANBP01000054">
    <property type="protein sequence ID" value="KAB7751733.1"/>
    <property type="molecule type" value="Genomic_DNA"/>
</dbReference>
<dbReference type="Gene3D" id="3.30.1390.10">
    <property type="match status" value="1"/>
</dbReference>
<keyword evidence="3 4" id="KW-0687">Ribonucleoprotein</keyword>
<dbReference type="SUPFAM" id="SSF48300">
    <property type="entry name" value="Ribosomal protein L7/12, oligomerisation (N-terminal) domain"/>
    <property type="match status" value="1"/>
</dbReference>
<comment type="similarity">
    <text evidence="1 4">Belongs to the bacterial ribosomal protein bL12 family.</text>
</comment>
<dbReference type="Proteomes" id="UP000325690">
    <property type="component" value="Unassembled WGS sequence"/>
</dbReference>
<organism evidence="7 8">
    <name type="scientific">Mycolicibacterium phlei DSM 43239 = CCUG 21000</name>
    <dbReference type="NCBI Taxonomy" id="1226750"/>
    <lineage>
        <taxon>Bacteria</taxon>
        <taxon>Bacillati</taxon>
        <taxon>Actinomycetota</taxon>
        <taxon>Actinomycetes</taxon>
        <taxon>Mycobacteriales</taxon>
        <taxon>Mycobacteriaceae</taxon>
        <taxon>Mycolicibacterium</taxon>
    </lineage>
</organism>
<evidence type="ECO:0000256" key="2">
    <source>
        <dbReference type="ARBA" id="ARBA00022980"/>
    </source>
</evidence>
<evidence type="ECO:0000313" key="8">
    <source>
        <dbReference type="Proteomes" id="UP000325690"/>
    </source>
</evidence>
<evidence type="ECO:0000259" key="5">
    <source>
        <dbReference type="Pfam" id="PF00542"/>
    </source>
</evidence>
<dbReference type="InterPro" id="IPR014719">
    <property type="entry name" value="Ribosomal_bL12_C/ClpS-like"/>
</dbReference>
<dbReference type="SUPFAM" id="SSF54736">
    <property type="entry name" value="ClpS-like"/>
    <property type="match status" value="1"/>
</dbReference>
<dbReference type="GeneID" id="74301630"/>
<dbReference type="InterPro" id="IPR036235">
    <property type="entry name" value="Ribosomal_bL12_oligo_N_sf"/>
</dbReference>
<evidence type="ECO:0000256" key="4">
    <source>
        <dbReference type="HAMAP-Rule" id="MF_00368"/>
    </source>
</evidence>
<name>A0A5N5UQ93_MYCPH</name>
<evidence type="ECO:0000256" key="1">
    <source>
        <dbReference type="ARBA" id="ARBA00007197"/>
    </source>
</evidence>
<evidence type="ECO:0000259" key="6">
    <source>
        <dbReference type="Pfam" id="PF16320"/>
    </source>
</evidence>
<feature type="domain" description="Large ribosomal subunit protein bL12 C-terminal" evidence="5">
    <location>
        <begin position="64"/>
        <end position="131"/>
    </location>
</feature>
<gene>
    <name evidence="4 7" type="primary">rplL</name>
    <name evidence="7" type="ORF">MPHL21000_23460</name>
</gene>
<proteinExistence type="inferred from homology"/>
<dbReference type="InterPro" id="IPR000206">
    <property type="entry name" value="Ribosomal_bL12"/>
</dbReference>
<comment type="caution">
    <text evidence="7">The sequence shown here is derived from an EMBL/GenBank/DDBJ whole genome shotgun (WGS) entry which is preliminary data.</text>
</comment>
<dbReference type="CDD" id="cd00387">
    <property type="entry name" value="Ribosomal_L7_L12"/>
    <property type="match status" value="1"/>
</dbReference>
<dbReference type="FunFam" id="3.30.1390.10:FF:000001">
    <property type="entry name" value="50S ribosomal protein L7/L12"/>
    <property type="match status" value="1"/>
</dbReference>
<dbReference type="RefSeq" id="WP_061481980.1">
    <property type="nucleotide sequence ID" value="NZ_ANBO01000045.1"/>
</dbReference>
<evidence type="ECO:0000256" key="3">
    <source>
        <dbReference type="ARBA" id="ARBA00023274"/>
    </source>
</evidence>
<dbReference type="InterPro" id="IPR013823">
    <property type="entry name" value="Ribosomal_bL12_C"/>
</dbReference>
<evidence type="ECO:0000313" key="7">
    <source>
        <dbReference type="EMBL" id="KAB7751733.1"/>
    </source>
</evidence>
<dbReference type="HAMAP" id="MF_00368">
    <property type="entry name" value="Ribosomal_bL12"/>
    <property type="match status" value="1"/>
</dbReference>
<reference evidence="7 8" key="1">
    <citation type="submission" date="2012-10" db="EMBL/GenBank/DDBJ databases">
        <title>The draft sequence of the Mycobacterium pheli genome.</title>
        <authorList>
            <person name="Pettersson B.M.F."/>
            <person name="Das S."/>
            <person name="Dasgupta S."/>
            <person name="Bhattacharya A."/>
            <person name="Kirsebom L.A."/>
        </authorList>
    </citation>
    <scope>NUCLEOTIDE SEQUENCE [LARGE SCALE GENOMIC DNA]</scope>
    <source>
        <strain evidence="7 8">CCUG 21000</strain>
    </source>
</reference>
<dbReference type="InterPro" id="IPR008932">
    <property type="entry name" value="Ribosomal_bL12_oligo"/>
</dbReference>
<dbReference type="GO" id="GO:0006412">
    <property type="term" value="P:translation"/>
    <property type="evidence" value="ECO:0007669"/>
    <property type="project" value="UniProtKB-UniRule"/>
</dbReference>
<dbReference type="GO" id="GO:0003735">
    <property type="term" value="F:structural constituent of ribosome"/>
    <property type="evidence" value="ECO:0007669"/>
    <property type="project" value="InterPro"/>
</dbReference>